<dbReference type="GO" id="GO:0008652">
    <property type="term" value="P:amino acid biosynthetic process"/>
    <property type="evidence" value="ECO:0007669"/>
    <property type="project" value="UniProtKB-UniRule"/>
</dbReference>
<evidence type="ECO:0000313" key="4">
    <source>
        <dbReference type="EMBL" id="RKD34523.1"/>
    </source>
</evidence>
<keyword evidence="3" id="KW-0413">Isomerase</keyword>
<dbReference type="PANTHER" id="PTHR21164">
    <property type="entry name" value="CHORISMATE MUTASE"/>
    <property type="match status" value="1"/>
</dbReference>
<dbReference type="EMBL" id="MCIB01000001">
    <property type="protein sequence ID" value="RKD34523.1"/>
    <property type="molecule type" value="Genomic_DNA"/>
</dbReference>
<dbReference type="EC" id="5.4.99.5" evidence="1 3"/>
<dbReference type="PIRSF" id="PIRSF005965">
    <property type="entry name" value="Chor_mut_AroH"/>
    <property type="match status" value="1"/>
</dbReference>
<feature type="binding site" evidence="2">
    <location>
        <position position="89"/>
    </location>
    <ligand>
        <name>prephenate</name>
        <dbReference type="ChEBI" id="CHEBI:29934"/>
    </ligand>
</feature>
<dbReference type="InterPro" id="IPR035959">
    <property type="entry name" value="RutC-like_sf"/>
</dbReference>
<dbReference type="GO" id="GO:0004106">
    <property type="term" value="F:chorismate mutase activity"/>
    <property type="evidence" value="ECO:0007669"/>
    <property type="project" value="UniProtKB-UniRule"/>
</dbReference>
<accession>A0A419TAM7</accession>
<comment type="catalytic activity">
    <reaction evidence="3">
        <text>chorismate = prephenate</text>
        <dbReference type="Rhea" id="RHEA:13897"/>
        <dbReference type="ChEBI" id="CHEBI:29748"/>
        <dbReference type="ChEBI" id="CHEBI:29934"/>
        <dbReference type="EC" id="5.4.99.5"/>
    </reaction>
</comment>
<dbReference type="OrthoDB" id="9802232at2"/>
<dbReference type="UniPathway" id="UPA00120">
    <property type="reaction ID" value="UER00203"/>
</dbReference>
<dbReference type="NCBIfam" id="TIGR01796">
    <property type="entry name" value="CM_mono_aroH"/>
    <property type="match status" value="1"/>
</dbReference>
<dbReference type="CDD" id="cd02185">
    <property type="entry name" value="AroH"/>
    <property type="match status" value="1"/>
</dbReference>
<evidence type="ECO:0000256" key="3">
    <source>
        <dbReference type="PROSITE-ProRule" id="PRU00514"/>
    </source>
</evidence>
<keyword evidence="5" id="KW-1185">Reference proteome</keyword>
<dbReference type="GO" id="GO:0009073">
    <property type="term" value="P:aromatic amino acid family biosynthetic process"/>
    <property type="evidence" value="ECO:0007669"/>
    <property type="project" value="UniProtKB-UniRule"/>
</dbReference>
<dbReference type="Proteomes" id="UP000284177">
    <property type="component" value="Unassembled WGS sequence"/>
</dbReference>
<sequence>MRVVSVRGAITVEKNTKEDIVKSTEELLNELLIKNNIHNESVISIIFSSTKDLNKEYPAFAARKLGFVKCGLMCFQEMEVENSLKKCIRVLILFNSNKKQSEIRHVYLKDAIKLRPDLL</sequence>
<dbReference type="AlphaFoldDB" id="A0A419TAM7"/>
<evidence type="ECO:0000313" key="5">
    <source>
        <dbReference type="Proteomes" id="UP000284177"/>
    </source>
</evidence>
<reference evidence="4 5" key="1">
    <citation type="submission" date="2016-08" db="EMBL/GenBank/DDBJ databases">
        <title>Novel Firmicutes and Novel Genomes.</title>
        <authorList>
            <person name="Poppleton D.I."/>
            <person name="Gribaldo S."/>
        </authorList>
    </citation>
    <scope>NUCLEOTIDE SEQUENCE [LARGE SCALE GENOMIC DNA]</scope>
    <source>
        <strain evidence="4 5">CTT3</strain>
    </source>
</reference>
<dbReference type="PROSITE" id="PS51167">
    <property type="entry name" value="CHORISMATE_MUT_1"/>
    <property type="match status" value="1"/>
</dbReference>
<comment type="caution">
    <text evidence="4">The sequence shown here is derived from an EMBL/GenBank/DDBJ whole genome shotgun (WGS) entry which is preliminary data.</text>
</comment>
<dbReference type="InterPro" id="IPR008243">
    <property type="entry name" value="Chorismate_mutase_AroH"/>
</dbReference>
<dbReference type="Gene3D" id="3.30.1330.40">
    <property type="entry name" value="RutC-like"/>
    <property type="match status" value="1"/>
</dbReference>
<dbReference type="GO" id="GO:0046417">
    <property type="term" value="P:chorismate metabolic process"/>
    <property type="evidence" value="ECO:0007669"/>
    <property type="project" value="TreeGrafter"/>
</dbReference>
<keyword evidence="2 3" id="KW-0028">Amino-acid biosynthesis</keyword>
<dbReference type="PANTHER" id="PTHR21164:SF0">
    <property type="entry name" value="CHORISMATE MUTASE AROH"/>
    <property type="match status" value="1"/>
</dbReference>
<dbReference type="SUPFAM" id="SSF55298">
    <property type="entry name" value="YjgF-like"/>
    <property type="match status" value="1"/>
</dbReference>
<organism evidence="4 5">
    <name type="scientific">Thermohalobacter berrensis</name>
    <dbReference type="NCBI Taxonomy" id="99594"/>
    <lineage>
        <taxon>Bacteria</taxon>
        <taxon>Bacillati</taxon>
        <taxon>Bacillota</taxon>
        <taxon>Tissierellia</taxon>
        <taxon>Tissierellales</taxon>
        <taxon>Thermohalobacteraceae</taxon>
        <taxon>Thermohalobacter</taxon>
    </lineage>
</organism>
<protein>
    <recommendedName>
        <fullName evidence="1 3">chorismate mutase</fullName>
        <ecNumber evidence="1 3">5.4.99.5</ecNumber>
    </recommendedName>
</protein>
<feature type="binding site" evidence="2">
    <location>
        <position position="7"/>
    </location>
    <ligand>
        <name>prephenate</name>
        <dbReference type="ChEBI" id="CHEBI:29934"/>
    </ligand>
</feature>
<proteinExistence type="predicted"/>
<name>A0A419TAM7_9FIRM</name>
<gene>
    <name evidence="4" type="ORF">BET03_01465</name>
</gene>
<evidence type="ECO:0000256" key="1">
    <source>
        <dbReference type="NCBIfam" id="TIGR01796"/>
    </source>
</evidence>
<evidence type="ECO:0000256" key="2">
    <source>
        <dbReference type="PIRSR" id="PIRSR005965-1"/>
    </source>
</evidence>
<dbReference type="Pfam" id="PF07736">
    <property type="entry name" value="CM_1"/>
    <property type="match status" value="1"/>
</dbReference>
<feature type="binding site" evidence="2">
    <location>
        <position position="107"/>
    </location>
    <ligand>
        <name>prephenate</name>
        <dbReference type="ChEBI" id="CHEBI:29934"/>
    </ligand>
</feature>
<dbReference type="RefSeq" id="WP_120166511.1">
    <property type="nucleotide sequence ID" value="NZ_MCIB01000001.1"/>
</dbReference>
<keyword evidence="2 3" id="KW-0057">Aromatic amino acid biosynthesis</keyword>